<dbReference type="Pfam" id="PF07495">
    <property type="entry name" value="Y_Y_Y"/>
    <property type="match status" value="5"/>
</dbReference>
<dbReference type="PATRIC" id="fig|1538.10.peg.1240"/>
<name>A0A166S1N6_9CLOT</name>
<reference evidence="2 3" key="1">
    <citation type="journal article" date="2015" name="Biotechnol. Bioeng.">
        <title>Genome sequence and phenotypic characterization of Caulobacter segnis.</title>
        <authorList>
            <person name="Patel S."/>
            <person name="Fletcher B."/>
            <person name="Scott D.C."/>
            <person name="Ely B."/>
        </authorList>
    </citation>
    <scope>NUCLEOTIDE SEQUENCE [LARGE SCALE GENOMIC DNA]</scope>
    <source>
        <strain evidence="2 3">ERI-2</strain>
    </source>
</reference>
<dbReference type="AlphaFoldDB" id="A0A166S1N6"/>
<accession>A0A166S1N6</accession>
<feature type="domain" description="Two component regulator three Y" evidence="1">
    <location>
        <begin position="316"/>
        <end position="377"/>
    </location>
</feature>
<dbReference type="Proteomes" id="UP000077407">
    <property type="component" value="Unassembled WGS sequence"/>
</dbReference>
<gene>
    <name evidence="2" type="ORF">WY13_00741</name>
</gene>
<dbReference type="OrthoDB" id="1925648at2"/>
<proteinExistence type="predicted"/>
<feature type="domain" description="Two component regulator three Y" evidence="1">
    <location>
        <begin position="126"/>
        <end position="185"/>
    </location>
</feature>
<dbReference type="NCBIfam" id="NF010681">
    <property type="entry name" value="PRK14081.1"/>
    <property type="match status" value="1"/>
</dbReference>
<evidence type="ECO:0000313" key="3">
    <source>
        <dbReference type="Proteomes" id="UP000077407"/>
    </source>
</evidence>
<dbReference type="InterPro" id="IPR011123">
    <property type="entry name" value="Y_Y_Y"/>
</dbReference>
<feature type="domain" description="Two component regulator three Y" evidence="1">
    <location>
        <begin position="217"/>
        <end position="284"/>
    </location>
</feature>
<dbReference type="RefSeq" id="WP_063554339.1">
    <property type="nucleotide sequence ID" value="NZ_LITT01000006.1"/>
</dbReference>
<sequence>MNELAIGCNLESPQEQKSKIIINIYNNLKEKLVYKYMIGCNGTWSVLKDFTESENVEWTPENEGKYILMVQAKKVNGSKSFDYVSRMDYVIGKVEEKLITAVHMDKKKLKLGDKLNITVNTSKMPLMFRYWIKIKDEWEMIKDYCTENTLSWTVKSDGKCQVLVECKNVDSKNKYDDFKIEEFQVFPLKEIKIMDFKCLTGEILVDSELTFQVDAQYDVDRTILYKFFKISSNGQVQCIQNYSTKRTVSYVEHKSGEYKLLCMVKDMYSQNKFDDRAMLNFEVKKYSKIYIKNFITDINYPQLCGTKVTLKAETIGGRELLYRYIIYGKSSEDSGYIHSNSYVWESKAPGDYKITLMVKDKSFQGSYEAMEHLNYVIDERSDEPVKIEKVLMDKNNHVLINENINVEVEASGGVDLRYSFIIREKAAELYKINYCKNKHMKFIPKKEGNYELEVRVKDKYSKREYDCHSIINITVLSYIPAAIDYVLYPLREYYLVGDKISINCIVQNTRNVLMKYVLSINNHQVEETDFVSEKTYVFMPKYSGRYKVDILAKNVKGTREFDCKKEVTIKVNEALPVTNTRIACDNADFLCNKSVIFTAHSEGGKDVLYEFYIMEKGDWNLVQNYSKKNYYTFIPFEKDEYKVLVLSKSQYNKVFYEDYTIFSFKVN</sequence>
<organism evidence="2 3">
    <name type="scientific">Clostridium ljungdahlii</name>
    <dbReference type="NCBI Taxonomy" id="1538"/>
    <lineage>
        <taxon>Bacteria</taxon>
        <taxon>Bacillati</taxon>
        <taxon>Bacillota</taxon>
        <taxon>Clostridia</taxon>
        <taxon>Eubacteriales</taxon>
        <taxon>Clostridiaceae</taxon>
        <taxon>Clostridium</taxon>
    </lineage>
</organism>
<feature type="domain" description="Two component regulator three Y" evidence="1">
    <location>
        <begin position="411"/>
        <end position="476"/>
    </location>
</feature>
<evidence type="ECO:0000259" key="1">
    <source>
        <dbReference type="Pfam" id="PF07495"/>
    </source>
</evidence>
<evidence type="ECO:0000313" key="2">
    <source>
        <dbReference type="EMBL" id="OAA91484.1"/>
    </source>
</evidence>
<feature type="domain" description="Two component regulator three Y" evidence="1">
    <location>
        <begin position="29"/>
        <end position="91"/>
    </location>
</feature>
<comment type="caution">
    <text evidence="2">The sequence shown here is derived from an EMBL/GenBank/DDBJ whole genome shotgun (WGS) entry which is preliminary data.</text>
</comment>
<dbReference type="EMBL" id="LITT01000006">
    <property type="protein sequence ID" value="OAA91484.1"/>
    <property type="molecule type" value="Genomic_DNA"/>
</dbReference>
<protein>
    <submittedName>
        <fullName evidence="2">Y_Y_Y domain protein</fullName>
    </submittedName>
</protein>